<feature type="compositionally biased region" description="Pro residues" evidence="1">
    <location>
        <begin position="70"/>
        <end position="79"/>
    </location>
</feature>
<feature type="transmembrane region" description="Helical" evidence="2">
    <location>
        <begin position="48"/>
        <end position="67"/>
    </location>
</feature>
<keyword evidence="2" id="KW-0472">Membrane</keyword>
<accession>A0A7Y9JYD9</accession>
<gene>
    <name evidence="3" type="ORF">BKA21_002176</name>
</gene>
<dbReference type="Proteomes" id="UP000577956">
    <property type="component" value="Unassembled WGS sequence"/>
</dbReference>
<reference evidence="3 4" key="1">
    <citation type="submission" date="2020-07" db="EMBL/GenBank/DDBJ databases">
        <title>Sequencing the genomes of 1000 actinobacteria strains.</title>
        <authorList>
            <person name="Klenk H.-P."/>
        </authorList>
    </citation>
    <scope>NUCLEOTIDE SEQUENCE [LARGE SCALE GENOMIC DNA]</scope>
    <source>
        <strain evidence="3 4">DSM 24482</strain>
    </source>
</reference>
<proteinExistence type="predicted"/>
<feature type="region of interest" description="Disordered" evidence="1">
    <location>
        <begin position="70"/>
        <end position="113"/>
    </location>
</feature>
<keyword evidence="2" id="KW-1133">Transmembrane helix</keyword>
<feature type="compositionally biased region" description="Basic residues" evidence="1">
    <location>
        <begin position="36"/>
        <end position="47"/>
    </location>
</feature>
<feature type="compositionally biased region" description="Low complexity" evidence="1">
    <location>
        <begin position="80"/>
        <end position="110"/>
    </location>
</feature>
<feature type="compositionally biased region" description="Basic and acidic residues" evidence="1">
    <location>
        <begin position="17"/>
        <end position="35"/>
    </location>
</feature>
<name>A0A7Y9JYD9_9CELL</name>
<keyword evidence="2" id="KW-0812">Transmembrane</keyword>
<dbReference type="AlphaFoldDB" id="A0A7Y9JYD9"/>
<evidence type="ECO:0000256" key="1">
    <source>
        <dbReference type="SAM" id="MobiDB-lite"/>
    </source>
</evidence>
<evidence type="ECO:0000313" key="4">
    <source>
        <dbReference type="Proteomes" id="UP000577956"/>
    </source>
</evidence>
<evidence type="ECO:0000313" key="3">
    <source>
        <dbReference type="EMBL" id="NYD86627.1"/>
    </source>
</evidence>
<comment type="caution">
    <text evidence="3">The sequence shown here is derived from an EMBL/GenBank/DDBJ whole genome shotgun (WGS) entry which is preliminary data.</text>
</comment>
<sequence length="482" mass="49023">MTDDLNARLGAALNALEAREESTRPDPGDLTSLHRDVRRRRTARTTRHASVAAVAVLAVAVAGWWGVRPAPQPATPPQPTSSASPAPTPSPTSTAGAPAPAPTGAAPTGPVREDVTGLAVVSRSGMPDLYEAPPGLLDRTGDGWTLLTSRGDGAGEAPSGSVAAVAPDGTGYLLADLSEPVELAAWSGGPTAVVTLALADGTFGVRATLDLRTGDVTADQPVVDRLQELVGTTADGAQVWTAVDADLGVLLEVVRDGQVQVLGEPVRSGGRGTVSPDGRRAALVEYATATRVFVSDLSTGASAEVPSGLAGQLCQHLGWWDATTILQLCWEGLDHWLGEGEPGAPTATRLVLVDVTGAAQPSVLAVVGEGDPTPYGSVVHVGGERVVLGAVGQDVAGATPYVWRSGGWERLTDADLGGRVLGIVPGAEGAVVAAVHTDDVLVDPDPDLVSIDVRTGEVVRLPSAPGQGAGSATFQDWVAARP</sequence>
<protein>
    <submittedName>
        <fullName evidence="3">Uncharacterized protein</fullName>
    </submittedName>
</protein>
<organism evidence="3 4">
    <name type="scientific">Cellulomonas oligotrophica</name>
    <dbReference type="NCBI Taxonomy" id="931536"/>
    <lineage>
        <taxon>Bacteria</taxon>
        <taxon>Bacillati</taxon>
        <taxon>Actinomycetota</taxon>
        <taxon>Actinomycetes</taxon>
        <taxon>Micrococcales</taxon>
        <taxon>Cellulomonadaceae</taxon>
        <taxon>Cellulomonas</taxon>
    </lineage>
</organism>
<evidence type="ECO:0000256" key="2">
    <source>
        <dbReference type="SAM" id="Phobius"/>
    </source>
</evidence>
<feature type="region of interest" description="Disordered" evidence="1">
    <location>
        <begin position="17"/>
        <end position="48"/>
    </location>
</feature>
<dbReference type="RefSeq" id="WP_140458221.1">
    <property type="nucleotide sequence ID" value="NZ_BAABFI010000001.1"/>
</dbReference>
<dbReference type="EMBL" id="JACCBK010000001">
    <property type="protein sequence ID" value="NYD86627.1"/>
    <property type="molecule type" value="Genomic_DNA"/>
</dbReference>